<evidence type="ECO:0000313" key="1">
    <source>
        <dbReference type="EMBL" id="HBJ07742.1"/>
    </source>
</evidence>
<gene>
    <name evidence="1" type="ORF">DDY73_01940</name>
</gene>
<accession>A0A354LZQ3</accession>
<organism evidence="1 2">
    <name type="scientific">Coprobacter fastidiosus</name>
    <dbReference type="NCBI Taxonomy" id="1099853"/>
    <lineage>
        <taxon>Bacteria</taxon>
        <taxon>Pseudomonadati</taxon>
        <taxon>Bacteroidota</taxon>
        <taxon>Bacteroidia</taxon>
        <taxon>Bacteroidales</taxon>
        <taxon>Barnesiellaceae</taxon>
        <taxon>Coprobacter</taxon>
    </lineage>
</organism>
<dbReference type="Proteomes" id="UP000262954">
    <property type="component" value="Unassembled WGS sequence"/>
</dbReference>
<dbReference type="AlphaFoldDB" id="A0A354LZQ3"/>
<sequence length="342" mass="39327">MILRELKKKPFLKYAKGYCFSENYAIFCTGKSAFICDKAFNLLHTIEGLSYVYHAFVSPNEKILLLISNKNIFYLVYLNDFSVKKYTIRGEYNTNLEGRGCWSFDGKSLYFNIFSRKTLNSALRRYTLSNDMSYEDMLIEKYWLVNIKPIKELNKYLLIGLDRKKTQVGCWHIIWFDGVLFEECPIYNENVDNDCISFAEYEAVTNTIILYGHDKTYRSDLSGRIIEDMSLSTPQKITGSFSEAISNLGFKSDVFENLKSLSSSLGIENVSLDDSIYKVCLSFDTKKYYIGTHLGIIVIDAETKKTLGSRNIEYGVQSITEISPNIIVVSTYCGIKIYEIID</sequence>
<protein>
    <recommendedName>
        <fullName evidence="3">WD40 repeat domain-containing protein</fullName>
    </recommendedName>
</protein>
<dbReference type="SUPFAM" id="SSF69322">
    <property type="entry name" value="Tricorn protease domain 2"/>
    <property type="match status" value="1"/>
</dbReference>
<dbReference type="EMBL" id="DNWC01000029">
    <property type="protein sequence ID" value="HBJ07742.1"/>
    <property type="molecule type" value="Genomic_DNA"/>
</dbReference>
<proteinExistence type="predicted"/>
<evidence type="ECO:0000313" key="2">
    <source>
        <dbReference type="Proteomes" id="UP000262954"/>
    </source>
</evidence>
<name>A0A354LZQ3_9BACT</name>
<comment type="caution">
    <text evidence="1">The sequence shown here is derived from an EMBL/GenBank/DDBJ whole genome shotgun (WGS) entry which is preliminary data.</text>
</comment>
<evidence type="ECO:0008006" key="3">
    <source>
        <dbReference type="Google" id="ProtNLM"/>
    </source>
</evidence>
<reference evidence="1 2" key="1">
    <citation type="journal article" date="2018" name="Nat. Biotechnol.">
        <title>A standardized bacterial taxonomy based on genome phylogeny substantially revises the tree of life.</title>
        <authorList>
            <person name="Parks D.H."/>
            <person name="Chuvochina M."/>
            <person name="Waite D.W."/>
            <person name="Rinke C."/>
            <person name="Skarshewski A."/>
            <person name="Chaumeil P.A."/>
            <person name="Hugenholtz P."/>
        </authorList>
    </citation>
    <scope>NUCLEOTIDE SEQUENCE [LARGE SCALE GENOMIC DNA]</scope>
    <source>
        <strain evidence="1">UBA11482</strain>
    </source>
</reference>